<proteinExistence type="predicted"/>
<name>A0A6J6GCD5_9ZZZZ</name>
<reference evidence="2" key="1">
    <citation type="submission" date="2020-05" db="EMBL/GenBank/DDBJ databases">
        <authorList>
            <person name="Chiriac C."/>
            <person name="Salcher M."/>
            <person name="Ghai R."/>
            <person name="Kavagutti S V."/>
        </authorList>
    </citation>
    <scope>NUCLEOTIDE SEQUENCE</scope>
</reference>
<accession>A0A6J6GCD5</accession>
<gene>
    <name evidence="1" type="ORF">UFOPK1425_00195</name>
    <name evidence="2" type="ORF">UFOPK1842_00020</name>
</gene>
<evidence type="ECO:0000313" key="2">
    <source>
        <dbReference type="EMBL" id="CAB4598861.1"/>
    </source>
</evidence>
<protein>
    <submittedName>
        <fullName evidence="2">Unannotated protein</fullName>
    </submittedName>
</protein>
<dbReference type="EMBL" id="CAEZUQ010000001">
    <property type="protein sequence ID" value="CAB4598861.1"/>
    <property type="molecule type" value="Genomic_DNA"/>
</dbReference>
<dbReference type="EMBL" id="CAEZSJ010000020">
    <property type="protein sequence ID" value="CAB4533812.1"/>
    <property type="molecule type" value="Genomic_DNA"/>
</dbReference>
<organism evidence="2">
    <name type="scientific">freshwater metagenome</name>
    <dbReference type="NCBI Taxonomy" id="449393"/>
    <lineage>
        <taxon>unclassified sequences</taxon>
        <taxon>metagenomes</taxon>
        <taxon>ecological metagenomes</taxon>
    </lineage>
</organism>
<evidence type="ECO:0000313" key="1">
    <source>
        <dbReference type="EMBL" id="CAB4533812.1"/>
    </source>
</evidence>
<sequence length="315" mass="33351">MKFRIALLVFCLTFVTAEAEAAVKVVPSKNAITVASIAGSGDQILDFTLNSAEILITGTVESGLTNLVTSPTLGGSDGFITAFDKNKLRIWDLRVGTVNDDIATAVTRDKSGNIWIAGATSKPSESSTTIIDSSALNLDSITVEPASAPTNSLNRLTIWKVSSTGQLAATYSYDLDKTIFPSAISFDGSNFKISGEIAKGLVAEQFAITLDQSGTFSGLTTGKKPKPKAPGIETIKAGSNNLKSFISKTTIIDIPSWRAKKPTPVIVKYTKSGKALAANSFVGKVKKILWQQGIGAVVLIDTNLDYELHVLTNMA</sequence>
<dbReference type="AlphaFoldDB" id="A0A6J6GCD5"/>